<proteinExistence type="predicted"/>
<sequence>MTFEEKKYYDRIRARFIGRKVIQVYYEELNYDSDAEFWEYTSEIHSVDMNVIFQFDNNDLIQIKWDNEFYCYGIGFEELKKNRLP</sequence>
<evidence type="ECO:0000313" key="2">
    <source>
        <dbReference type="Proteomes" id="UP000289859"/>
    </source>
</evidence>
<dbReference type="Proteomes" id="UP000289859">
    <property type="component" value="Unassembled WGS sequence"/>
</dbReference>
<keyword evidence="2" id="KW-1185">Reference proteome</keyword>
<gene>
    <name evidence="1" type="ORF">DSM02_2774</name>
</gene>
<accession>A0A4V1KQ44</accession>
<dbReference type="AlphaFoldDB" id="A0A4V1KQ44"/>
<name>A0A4V1KQ44_9FLAO</name>
<comment type="caution">
    <text evidence="1">The sequence shown here is derived from an EMBL/GenBank/DDBJ whole genome shotgun (WGS) entry which is preliminary data.</text>
</comment>
<dbReference type="EMBL" id="QOVK01000013">
    <property type="protein sequence ID" value="RXG20122.1"/>
    <property type="molecule type" value="Genomic_DNA"/>
</dbReference>
<reference evidence="1 2" key="1">
    <citation type="submission" date="2018-07" db="EMBL/GenBank/DDBJ databases">
        <title>Leeuwenhoekiella genomics.</title>
        <authorList>
            <person name="Tahon G."/>
            <person name="Willems A."/>
        </authorList>
    </citation>
    <scope>NUCLEOTIDE SEQUENCE [LARGE SCALE GENOMIC DNA]</scope>
    <source>
        <strain evidence="1 2">LMG 29608</strain>
    </source>
</reference>
<protein>
    <submittedName>
        <fullName evidence="1">Uncharacterized protein</fullName>
    </submittedName>
</protein>
<evidence type="ECO:0000313" key="1">
    <source>
        <dbReference type="EMBL" id="RXG20122.1"/>
    </source>
</evidence>
<organism evidence="1 2">
    <name type="scientific">Leeuwenhoekiella polynyae</name>
    <dbReference type="NCBI Taxonomy" id="1550906"/>
    <lineage>
        <taxon>Bacteria</taxon>
        <taxon>Pseudomonadati</taxon>
        <taxon>Bacteroidota</taxon>
        <taxon>Flavobacteriia</taxon>
        <taxon>Flavobacteriales</taxon>
        <taxon>Flavobacteriaceae</taxon>
        <taxon>Leeuwenhoekiella</taxon>
    </lineage>
</organism>